<keyword evidence="4" id="KW-0808">Transferase</keyword>
<dbReference type="InterPro" id="IPR023631">
    <property type="entry name" value="Amidase_dom"/>
</dbReference>
<name>A0A7Z0GLY9_9MICC</name>
<accession>A0A7Z0GLY9</accession>
<dbReference type="EC" id="6.3.5.7" evidence="4"/>
<dbReference type="InterPro" id="IPR000120">
    <property type="entry name" value="Amidase"/>
</dbReference>
<dbReference type="Gene3D" id="3.90.1300.10">
    <property type="entry name" value="Amidase signature (AS) domain"/>
    <property type="match status" value="1"/>
</dbReference>
<organism evidence="4 5">
    <name type="scientific">Nesterenkonia xinjiangensis</name>
    <dbReference type="NCBI Taxonomy" id="225327"/>
    <lineage>
        <taxon>Bacteria</taxon>
        <taxon>Bacillati</taxon>
        <taxon>Actinomycetota</taxon>
        <taxon>Actinomycetes</taxon>
        <taxon>Micrococcales</taxon>
        <taxon>Micrococcaceae</taxon>
        <taxon>Nesterenkonia</taxon>
    </lineage>
</organism>
<dbReference type="PANTHER" id="PTHR11895:SF7">
    <property type="entry name" value="GLUTAMYL-TRNA(GLN) AMIDOTRANSFERASE SUBUNIT A, MITOCHONDRIAL"/>
    <property type="match status" value="1"/>
</dbReference>
<dbReference type="GO" id="GO:0016740">
    <property type="term" value="F:transferase activity"/>
    <property type="evidence" value="ECO:0007669"/>
    <property type="project" value="UniProtKB-KW"/>
</dbReference>
<keyword evidence="5" id="KW-1185">Reference proteome</keyword>
<dbReference type="AlphaFoldDB" id="A0A7Z0GLY9"/>
<feature type="domain" description="Amidase" evidence="3">
    <location>
        <begin position="40"/>
        <end position="484"/>
    </location>
</feature>
<dbReference type="Proteomes" id="UP000535437">
    <property type="component" value="Unassembled WGS sequence"/>
</dbReference>
<dbReference type="GO" id="GO:0050566">
    <property type="term" value="F:asparaginyl-tRNA synthase (glutamine-hydrolyzing) activity"/>
    <property type="evidence" value="ECO:0007669"/>
    <property type="project" value="UniProtKB-EC"/>
</dbReference>
<dbReference type="InterPro" id="IPR036928">
    <property type="entry name" value="AS_sf"/>
</dbReference>
<dbReference type="Pfam" id="PF01425">
    <property type="entry name" value="Amidase"/>
    <property type="match status" value="1"/>
</dbReference>
<dbReference type="EMBL" id="JACCFY010000001">
    <property type="protein sequence ID" value="NYJ78434.1"/>
    <property type="molecule type" value="Genomic_DNA"/>
</dbReference>
<dbReference type="EC" id="6.3.5.6" evidence="4"/>
<evidence type="ECO:0000313" key="5">
    <source>
        <dbReference type="Proteomes" id="UP000535437"/>
    </source>
</evidence>
<dbReference type="GO" id="GO:0050567">
    <property type="term" value="F:glutaminyl-tRNA synthase (glutamine-hydrolyzing) activity"/>
    <property type="evidence" value="ECO:0007669"/>
    <property type="project" value="UniProtKB-EC"/>
</dbReference>
<evidence type="ECO:0000313" key="4">
    <source>
        <dbReference type="EMBL" id="NYJ78434.1"/>
    </source>
</evidence>
<evidence type="ECO:0000256" key="2">
    <source>
        <dbReference type="SAM" id="MobiDB-lite"/>
    </source>
</evidence>
<comment type="caution">
    <text evidence="4">The sequence shown here is derived from an EMBL/GenBank/DDBJ whole genome shotgun (WGS) entry which is preliminary data.</text>
</comment>
<sequence>MTAESPSPTTVDDSEELGLVSAVEVLRRFARRELAPSEYLEHLLRRIQDDEAEPRPVNAFTEVLHEEARRLAQEADRQYLRTPSEQSPGGPSGDRRLLGLPVATKEKHALAGRSHSQGMRAYADVIADSDHPVVQRIRRHGGIVHGRTASPEFSCATFTHTRLWGVTRNPWDRELSPGGSSGGASAALAAGMAPLATASDIAGSTRLPAAFTGVVGYKPPYGAVPGAGPFAADWYRGDGPMARTVSDVALLTEVMRGPHPGDHVTVPTREVPTMALEQAPEDLRGRRIVYSPSLGDYPVQRGVRLQVDEAVAAMESAGAEIVEVELPWTTAEIREVTMAHFGHLLADGMGQLLRGREDTAEDYTLRFMEDARRQARRISLFESVDRERLMQEQLHSAMAGADALVAPVSAIASLPATATCLDGLTVDDVFEGGERHLEHYWEAHMTVPFNVANRCPVMSVPAGIHQGRPVGLQIVGHPYDEAAVFDIAARFEKIRPWAHRRPGRTSGG</sequence>
<gene>
    <name evidence="4" type="ORF">HNR09_001845</name>
</gene>
<evidence type="ECO:0000256" key="1">
    <source>
        <dbReference type="ARBA" id="ARBA00009199"/>
    </source>
</evidence>
<proteinExistence type="inferred from homology"/>
<keyword evidence="4" id="KW-0436">Ligase</keyword>
<evidence type="ECO:0000259" key="3">
    <source>
        <dbReference type="Pfam" id="PF01425"/>
    </source>
</evidence>
<comment type="similarity">
    <text evidence="1">Belongs to the amidase family.</text>
</comment>
<protein>
    <submittedName>
        <fullName evidence="4">Aspartyl-tRNA(Asn)/glutamyl-tRNA(Gln) amidotransferase subunit A</fullName>
        <ecNumber evidence="4">6.3.5.6</ecNumber>
        <ecNumber evidence="4">6.3.5.7</ecNumber>
    </submittedName>
</protein>
<dbReference type="RefSeq" id="WP_179541777.1">
    <property type="nucleotide sequence ID" value="NZ_BAAALL010000005.1"/>
</dbReference>
<reference evidence="4 5" key="1">
    <citation type="submission" date="2020-07" db="EMBL/GenBank/DDBJ databases">
        <title>Sequencing the genomes of 1000 actinobacteria strains.</title>
        <authorList>
            <person name="Klenk H.-P."/>
        </authorList>
    </citation>
    <scope>NUCLEOTIDE SEQUENCE [LARGE SCALE GENOMIC DNA]</scope>
    <source>
        <strain evidence="4 5">DSM 15475</strain>
    </source>
</reference>
<feature type="region of interest" description="Disordered" evidence="2">
    <location>
        <begin position="76"/>
        <end position="97"/>
    </location>
</feature>
<dbReference type="PANTHER" id="PTHR11895">
    <property type="entry name" value="TRANSAMIDASE"/>
    <property type="match status" value="1"/>
</dbReference>
<dbReference type="SUPFAM" id="SSF75304">
    <property type="entry name" value="Amidase signature (AS) enzymes"/>
    <property type="match status" value="1"/>
</dbReference>